<feature type="region of interest" description="Disordered" evidence="2">
    <location>
        <begin position="340"/>
        <end position="369"/>
    </location>
</feature>
<reference evidence="4 5" key="1">
    <citation type="submission" date="2019-01" db="EMBL/GenBank/DDBJ databases">
        <title>Draft genome sequence of Psathyrella aberdarensis IHI B618.</title>
        <authorList>
            <person name="Buettner E."/>
            <person name="Kellner H."/>
        </authorList>
    </citation>
    <scope>NUCLEOTIDE SEQUENCE [LARGE SCALE GENOMIC DNA]</scope>
    <source>
        <strain evidence="4 5">IHI B618</strain>
    </source>
</reference>
<proteinExistence type="predicted"/>
<name>A0A4Q2D7R3_9AGAR</name>
<keyword evidence="1" id="KW-0479">Metal-binding</keyword>
<feature type="region of interest" description="Disordered" evidence="2">
    <location>
        <begin position="1"/>
        <end position="30"/>
    </location>
</feature>
<dbReference type="AlphaFoldDB" id="A0A4Q2D7R3"/>
<evidence type="ECO:0000256" key="1">
    <source>
        <dbReference type="PROSITE-ProRule" id="PRU00723"/>
    </source>
</evidence>
<dbReference type="InterPro" id="IPR000571">
    <property type="entry name" value="Znf_CCCH"/>
</dbReference>
<evidence type="ECO:0000259" key="3">
    <source>
        <dbReference type="PROSITE" id="PS50103"/>
    </source>
</evidence>
<evidence type="ECO:0000313" key="4">
    <source>
        <dbReference type="EMBL" id="RXW14636.1"/>
    </source>
</evidence>
<comment type="caution">
    <text evidence="4">The sequence shown here is derived from an EMBL/GenBank/DDBJ whole genome shotgun (WGS) entry which is preliminary data.</text>
</comment>
<feature type="compositionally biased region" description="Low complexity" evidence="2">
    <location>
        <begin position="340"/>
        <end position="351"/>
    </location>
</feature>
<dbReference type="STRING" id="2316362.A0A4Q2D7R3"/>
<gene>
    <name evidence="4" type="ORF">EST38_g11218</name>
</gene>
<dbReference type="EMBL" id="SDEE01000669">
    <property type="protein sequence ID" value="RXW14636.1"/>
    <property type="molecule type" value="Genomic_DNA"/>
</dbReference>
<feature type="compositionally biased region" description="Gly residues" evidence="2">
    <location>
        <begin position="1"/>
        <end position="19"/>
    </location>
</feature>
<organism evidence="4 5">
    <name type="scientific">Candolleomyces aberdarensis</name>
    <dbReference type="NCBI Taxonomy" id="2316362"/>
    <lineage>
        <taxon>Eukaryota</taxon>
        <taxon>Fungi</taxon>
        <taxon>Dikarya</taxon>
        <taxon>Basidiomycota</taxon>
        <taxon>Agaricomycotina</taxon>
        <taxon>Agaricomycetes</taxon>
        <taxon>Agaricomycetidae</taxon>
        <taxon>Agaricales</taxon>
        <taxon>Agaricineae</taxon>
        <taxon>Psathyrellaceae</taxon>
        <taxon>Candolleomyces</taxon>
    </lineage>
</organism>
<evidence type="ECO:0000256" key="2">
    <source>
        <dbReference type="SAM" id="MobiDB-lite"/>
    </source>
</evidence>
<evidence type="ECO:0000313" key="5">
    <source>
        <dbReference type="Proteomes" id="UP000290288"/>
    </source>
</evidence>
<dbReference type="Proteomes" id="UP000290288">
    <property type="component" value="Unassembled WGS sequence"/>
</dbReference>
<dbReference type="PROSITE" id="PS50103">
    <property type="entry name" value="ZF_C3H1"/>
    <property type="match status" value="1"/>
</dbReference>
<keyword evidence="1" id="KW-0863">Zinc-finger</keyword>
<dbReference type="GO" id="GO:0008270">
    <property type="term" value="F:zinc ion binding"/>
    <property type="evidence" value="ECO:0007669"/>
    <property type="project" value="UniProtKB-KW"/>
</dbReference>
<feature type="domain" description="C3H1-type" evidence="3">
    <location>
        <begin position="421"/>
        <end position="453"/>
    </location>
</feature>
<protein>
    <recommendedName>
        <fullName evidence="3">C3H1-type domain-containing protein</fullName>
    </recommendedName>
</protein>
<dbReference type="OrthoDB" id="3018573at2759"/>
<keyword evidence="1" id="KW-0862">Zinc</keyword>
<accession>A0A4Q2D7R3</accession>
<sequence>MSSGAQGGAAGGSEGGGGDDVILPPPPIPPRTRLTHVSEAIISFFKTLPLAAKLAKNKAIEASNMEKLVAYTEGPPPDTASYISIDDEELESLRDPTTFEGLKEKIPAYLLLKIAPLLRSKGEKRKATAEDPNPSSSCRKLIDPANEVDRAFINHNQTNFPDILVRTEEHVRIPLAWFTNDNLAFINRNISSFPTQKTPGINDEKPIPILNMHAVANNQVFACLHRELPDNFAEWLEAANNMINFQALRDIEGSSANQLWFTHHFTFFMNQVDKVRLYDAWKDKDLELRVEQREKQARFDRSHYEQIYGIAKESYKADQRAREEMKSELDALKASVAILSSQKSSSSSSHGRNGGSGRGSRSNNQSFPSGGPGFAANPVCILCGKKGHAVQDHDKSHPKTWPDGSVFWAQQKPDSKSVTTSDGKEICFNYNIHGKSSRCSRDNSKCSRLHTCSFCGKTDHHALSWSCHSQFKPSN</sequence>
<keyword evidence="5" id="KW-1185">Reference proteome</keyword>
<feature type="zinc finger region" description="C3H1-type" evidence="1">
    <location>
        <begin position="421"/>
        <end position="453"/>
    </location>
</feature>